<proteinExistence type="predicted"/>
<feature type="region of interest" description="Disordered" evidence="3">
    <location>
        <begin position="81"/>
        <end position="114"/>
    </location>
</feature>
<evidence type="ECO:0000256" key="2">
    <source>
        <dbReference type="ARBA" id="ARBA00026071"/>
    </source>
</evidence>
<dbReference type="Gene3D" id="3.60.20.10">
    <property type="entry name" value="Glutamine Phosphoribosylpyrophosphate, subunit 1, domain 1"/>
    <property type="match status" value="1"/>
</dbReference>
<reference evidence="4 5" key="1">
    <citation type="journal article" date="2022" name="Nat. Plants">
        <title>Genomes of leafy and leafless Platanthera orchids illuminate the evolution of mycoheterotrophy.</title>
        <authorList>
            <person name="Li M.H."/>
            <person name="Liu K.W."/>
            <person name="Li Z."/>
            <person name="Lu H.C."/>
            <person name="Ye Q.L."/>
            <person name="Zhang D."/>
            <person name="Wang J.Y."/>
            <person name="Li Y.F."/>
            <person name="Zhong Z.M."/>
            <person name="Liu X."/>
            <person name="Yu X."/>
            <person name="Liu D.K."/>
            <person name="Tu X.D."/>
            <person name="Liu B."/>
            <person name="Hao Y."/>
            <person name="Liao X.Y."/>
            <person name="Jiang Y.T."/>
            <person name="Sun W.H."/>
            <person name="Chen J."/>
            <person name="Chen Y.Q."/>
            <person name="Ai Y."/>
            <person name="Zhai J.W."/>
            <person name="Wu S.S."/>
            <person name="Zhou Z."/>
            <person name="Hsiao Y.Y."/>
            <person name="Wu W.L."/>
            <person name="Chen Y.Y."/>
            <person name="Lin Y.F."/>
            <person name="Hsu J.L."/>
            <person name="Li C.Y."/>
            <person name="Wang Z.W."/>
            <person name="Zhao X."/>
            <person name="Zhong W.Y."/>
            <person name="Ma X.K."/>
            <person name="Ma L."/>
            <person name="Huang J."/>
            <person name="Chen G.Z."/>
            <person name="Huang M.Z."/>
            <person name="Huang L."/>
            <person name="Peng D.H."/>
            <person name="Luo Y.B."/>
            <person name="Zou S.Q."/>
            <person name="Chen S.P."/>
            <person name="Lan S."/>
            <person name="Tsai W.C."/>
            <person name="Van de Peer Y."/>
            <person name="Liu Z.J."/>
        </authorList>
    </citation>
    <scope>NUCLEOTIDE SEQUENCE [LARGE SCALE GENOMIC DNA]</scope>
    <source>
        <strain evidence="4">Lor288</strain>
    </source>
</reference>
<feature type="compositionally biased region" description="Low complexity" evidence="3">
    <location>
        <begin position="90"/>
        <end position="104"/>
    </location>
</feature>
<feature type="compositionally biased region" description="Polar residues" evidence="3">
    <location>
        <begin position="105"/>
        <end position="114"/>
    </location>
</feature>
<dbReference type="InterPro" id="IPR029055">
    <property type="entry name" value="Ntn_hydrolases_N"/>
</dbReference>
<dbReference type="Proteomes" id="UP001412067">
    <property type="component" value="Unassembled WGS sequence"/>
</dbReference>
<protein>
    <submittedName>
        <fullName evidence="4">Proteasome subunit alpha type-4</fullName>
    </submittedName>
</protein>
<keyword evidence="1 4" id="KW-0647">Proteasome</keyword>
<dbReference type="SUPFAM" id="SSF56235">
    <property type="entry name" value="N-terminal nucleophile aminohydrolases (Ntn hydrolases)"/>
    <property type="match status" value="1"/>
</dbReference>
<sequence length="114" mass="12169">MCILATDGVVLVGEKKVTSKLLQTSKSTKKTYKIDNHLACAVAGIMSDTNILINTARVRAQRYIFAYQEPVPVEQLVQSLCEPNRDTPSSEDSAPLASPSSLPAGTQTLASSST</sequence>
<dbReference type="InterPro" id="IPR050115">
    <property type="entry name" value="Proteasome_alpha"/>
</dbReference>
<keyword evidence="5" id="KW-1185">Reference proteome</keyword>
<accession>A0ABR2LBS9</accession>
<dbReference type="GO" id="GO:0000502">
    <property type="term" value="C:proteasome complex"/>
    <property type="evidence" value="ECO:0007669"/>
    <property type="project" value="UniProtKB-KW"/>
</dbReference>
<dbReference type="InterPro" id="IPR001353">
    <property type="entry name" value="Proteasome_sua/b"/>
</dbReference>
<name>A0ABR2LBS9_9ASPA</name>
<dbReference type="EMBL" id="JBBWWR010000120">
    <property type="protein sequence ID" value="KAK8935031.1"/>
    <property type="molecule type" value="Genomic_DNA"/>
</dbReference>
<comment type="caution">
    <text evidence="4">The sequence shown here is derived from an EMBL/GenBank/DDBJ whole genome shotgun (WGS) entry which is preliminary data.</text>
</comment>
<evidence type="ECO:0000313" key="4">
    <source>
        <dbReference type="EMBL" id="KAK8935031.1"/>
    </source>
</evidence>
<dbReference type="PANTHER" id="PTHR11599">
    <property type="entry name" value="PROTEASOME SUBUNIT ALPHA/BETA"/>
    <property type="match status" value="1"/>
</dbReference>
<dbReference type="Pfam" id="PF00227">
    <property type="entry name" value="Proteasome"/>
    <property type="match status" value="1"/>
</dbReference>
<organism evidence="4 5">
    <name type="scientific">Platanthera guangdongensis</name>
    <dbReference type="NCBI Taxonomy" id="2320717"/>
    <lineage>
        <taxon>Eukaryota</taxon>
        <taxon>Viridiplantae</taxon>
        <taxon>Streptophyta</taxon>
        <taxon>Embryophyta</taxon>
        <taxon>Tracheophyta</taxon>
        <taxon>Spermatophyta</taxon>
        <taxon>Magnoliopsida</taxon>
        <taxon>Liliopsida</taxon>
        <taxon>Asparagales</taxon>
        <taxon>Orchidaceae</taxon>
        <taxon>Orchidoideae</taxon>
        <taxon>Orchideae</taxon>
        <taxon>Orchidinae</taxon>
        <taxon>Platanthera</taxon>
    </lineage>
</organism>
<gene>
    <name evidence="4" type="primary">PAC1</name>
    <name evidence="4" type="ORF">KSP40_PGU016445</name>
</gene>
<comment type="subunit">
    <text evidence="2">The 26S proteasome consists of a 20S proteasome core and two 19S regulatory subunits. The 20S proteasome core is composed of 28 subunits that are arranged in four stacked rings, resulting in a barrel-shaped structure. The two end rings are each formed by seven alpha subunits, and the two central rings are each formed by seven beta subunits. The catalytic chamber with the active sites is on the inside of the barrel.</text>
</comment>
<evidence type="ECO:0000313" key="5">
    <source>
        <dbReference type="Proteomes" id="UP001412067"/>
    </source>
</evidence>
<evidence type="ECO:0000256" key="3">
    <source>
        <dbReference type="SAM" id="MobiDB-lite"/>
    </source>
</evidence>
<evidence type="ECO:0000256" key="1">
    <source>
        <dbReference type="ARBA" id="ARBA00022942"/>
    </source>
</evidence>